<dbReference type="EMBL" id="SRMF01000014">
    <property type="protein sequence ID" value="TGG90342.1"/>
    <property type="molecule type" value="Genomic_DNA"/>
</dbReference>
<dbReference type="GO" id="GO:0016787">
    <property type="term" value="F:hydrolase activity"/>
    <property type="evidence" value="ECO:0007669"/>
    <property type="project" value="UniProtKB-KW"/>
</dbReference>
<dbReference type="PANTHER" id="PTHR46825">
    <property type="entry name" value="D-ALANYL-D-ALANINE-CARBOXYPEPTIDASE/ENDOPEPTIDASE AMPH"/>
    <property type="match status" value="1"/>
</dbReference>
<name>A0A4Z0W986_9GAMM</name>
<evidence type="ECO:0000259" key="1">
    <source>
        <dbReference type="Pfam" id="PF00144"/>
    </source>
</evidence>
<dbReference type="Proteomes" id="UP000297475">
    <property type="component" value="Unassembled WGS sequence"/>
</dbReference>
<keyword evidence="3" id="KW-1185">Reference proteome</keyword>
<dbReference type="SUPFAM" id="SSF56601">
    <property type="entry name" value="beta-lactamase/transpeptidase-like"/>
    <property type="match status" value="1"/>
</dbReference>
<gene>
    <name evidence="2" type="ORF">E4656_18955</name>
</gene>
<proteinExistence type="predicted"/>
<evidence type="ECO:0000313" key="2">
    <source>
        <dbReference type="EMBL" id="TGG90342.1"/>
    </source>
</evidence>
<evidence type="ECO:0000313" key="3">
    <source>
        <dbReference type="Proteomes" id="UP000297475"/>
    </source>
</evidence>
<feature type="domain" description="Beta-lactamase-related" evidence="1">
    <location>
        <begin position="45"/>
        <end position="336"/>
    </location>
</feature>
<keyword evidence="2" id="KW-0378">Hydrolase</keyword>
<accession>A0A4Z0W986</accession>
<dbReference type="RefSeq" id="WP_135484900.1">
    <property type="nucleotide sequence ID" value="NZ_SRMF01000014.1"/>
</dbReference>
<reference evidence="2 3" key="1">
    <citation type="submission" date="2019-04" db="EMBL/GenBank/DDBJ databases">
        <title>Natronospirillum operosus gen. nov., sp. nov., a haloalkaliphilic satellite isolated from decaying biomass of laboratory culture of cyanobacterium Geitlerinema sp. and proposal of Natronospirillaceae fam. nov. and Saccharospirillaceae fam. nov.</title>
        <authorList>
            <person name="Kevbrin V."/>
            <person name="Boltyanskaya Y."/>
            <person name="Koziaeva V."/>
            <person name="Grouzdev D.S."/>
            <person name="Park M."/>
            <person name="Cho J."/>
        </authorList>
    </citation>
    <scope>NUCLEOTIDE SEQUENCE [LARGE SCALE GENOMIC DNA]</scope>
    <source>
        <strain evidence="2 3">G-116</strain>
    </source>
</reference>
<protein>
    <submittedName>
        <fullName evidence="2">Class A beta-lactamase-related serine hydrolase</fullName>
    </submittedName>
</protein>
<comment type="caution">
    <text evidence="2">The sequence shown here is derived from an EMBL/GenBank/DDBJ whole genome shotgun (WGS) entry which is preliminary data.</text>
</comment>
<organism evidence="2 3">
    <name type="scientific">Natronospirillum operosum</name>
    <dbReference type="NCBI Taxonomy" id="2759953"/>
    <lineage>
        <taxon>Bacteria</taxon>
        <taxon>Pseudomonadati</taxon>
        <taxon>Pseudomonadota</taxon>
        <taxon>Gammaproteobacteria</taxon>
        <taxon>Oceanospirillales</taxon>
        <taxon>Natronospirillaceae</taxon>
        <taxon>Natronospirillum</taxon>
    </lineage>
</organism>
<dbReference type="OrthoDB" id="3499702at2"/>
<sequence>MSHPASAKLDRIAARYAAKSKVSAMSFAIEQPATGFTWGYGDIHQPFFIASITKLYTVAMIMQLRDERALTFDTRAAELLGEETMRGLNVHGGHDHGSAITVRELLSHTSGLPDYFEQKHPDGTTVLSNMLRTDEGWAFEDLIERVRAMPSPFAPSTPGKALYSDINYDLLGRIIEVATSSSYAHAIRKRVIEPLGLHDWLFAPGTLDRYEEVASVLHGRTPLHIPKTIACSFPASGAVVSTPADQVRFLRAFITGELFSVHYLTEMTAHWNSVFSRLEPLDYGIGIMRFTIPRWLSPFAQIPEMIGHSGSFGTVLYHIPERDLYISGTVNQMQPRSLPYPLLTRLVAQFR</sequence>
<dbReference type="InterPro" id="IPR012338">
    <property type="entry name" value="Beta-lactam/transpept-like"/>
</dbReference>
<dbReference type="Gene3D" id="3.40.710.10">
    <property type="entry name" value="DD-peptidase/beta-lactamase superfamily"/>
    <property type="match status" value="1"/>
</dbReference>
<dbReference type="InterPro" id="IPR050491">
    <property type="entry name" value="AmpC-like"/>
</dbReference>
<dbReference type="Pfam" id="PF00144">
    <property type="entry name" value="Beta-lactamase"/>
    <property type="match status" value="1"/>
</dbReference>
<dbReference type="PANTHER" id="PTHR46825:SF7">
    <property type="entry name" value="D-ALANYL-D-ALANINE CARBOXYPEPTIDASE"/>
    <property type="match status" value="1"/>
</dbReference>
<dbReference type="InterPro" id="IPR001466">
    <property type="entry name" value="Beta-lactam-related"/>
</dbReference>
<dbReference type="AlphaFoldDB" id="A0A4Z0W986"/>